<evidence type="ECO:0000256" key="2">
    <source>
        <dbReference type="SAM" id="MobiDB-lite"/>
    </source>
</evidence>
<dbReference type="InterPro" id="IPR029058">
    <property type="entry name" value="AB_hydrolase_fold"/>
</dbReference>
<feature type="transmembrane region" description="Helical" evidence="3">
    <location>
        <begin position="28"/>
        <end position="45"/>
    </location>
</feature>
<accession>A0ABR1GPT8</accession>
<feature type="compositionally biased region" description="Low complexity" evidence="2">
    <location>
        <begin position="136"/>
        <end position="153"/>
    </location>
</feature>
<dbReference type="Gene3D" id="3.40.50.1820">
    <property type="entry name" value="alpha/beta hydrolase"/>
    <property type="match status" value="1"/>
</dbReference>
<protein>
    <recommendedName>
        <fullName evidence="6">Dienelactone hydrolase domain-containing protein</fullName>
    </recommendedName>
</protein>
<dbReference type="EMBL" id="JAZAVJ010000223">
    <property type="protein sequence ID" value="KAK7403914.1"/>
    <property type="molecule type" value="Genomic_DNA"/>
</dbReference>
<sequence>MSSLVGLAAFWGACVAFFGPSLFTADGRAFWGGLWAFFCFYLPIWTKWLGHCLMACGEALCWACLRLYNYLCCCGCCRKGRKGDGKDDRKMRDLKMGGMTELNQAPKPGTSNEAPRSDGVTPAQRHKAPSGTRSNVPARPTPSTSASPSVSTTGHGLPAQGRRPTIPRGTVQPLGTNLGQAFDRPGNALAQGKAAVERRWIHFSSDGISLAGHLYVPSSNSSSNFASARRPAIVVGHPRGGVKEQTSGQYAREIAEQGGFITLAFDAAYQGESGGLPRYLEDPYQRANDVRNAVTYLSTLDIVDPDNIGALGVCASGGYVPFAAQTDKRVKAIATVSAVDLGVLNAEGFDSFNGPPLPNLNALLAEAGRQRTNEGRGADFNLTRVVPHNPSDVLPTMPVFYQEAHDYYRTSRGQHPTSPNLNLWRSIDLLATHYFSERAMEIAKEPKELYIIPGRTHIDLYDKTTESTPRLVEFFTENLQ</sequence>
<dbReference type="Proteomes" id="UP001498476">
    <property type="component" value="Unassembled WGS sequence"/>
</dbReference>
<gene>
    <name evidence="4" type="ORF">QQX98_010321</name>
</gene>
<dbReference type="PANTHER" id="PTHR47751:SF1">
    <property type="entry name" value="SUPERFAMILY HYDROLASE, PUTATIVE (AFU_ORTHOLOGUE AFUA_2G16580)-RELATED"/>
    <property type="match status" value="1"/>
</dbReference>
<name>A0ABR1GPT8_9HYPO</name>
<keyword evidence="3" id="KW-0812">Transmembrane</keyword>
<feature type="region of interest" description="Disordered" evidence="2">
    <location>
        <begin position="97"/>
        <end position="185"/>
    </location>
</feature>
<keyword evidence="5" id="KW-1185">Reference proteome</keyword>
<evidence type="ECO:0000313" key="5">
    <source>
        <dbReference type="Proteomes" id="UP001498476"/>
    </source>
</evidence>
<reference evidence="4 5" key="1">
    <citation type="journal article" date="2025" name="Microbiol. Resour. Announc.">
        <title>Draft genome sequences for Neonectria magnoliae and Neonectria punicea, canker pathogens of Liriodendron tulipifera and Acer saccharum in West Virginia.</title>
        <authorList>
            <person name="Petronek H.M."/>
            <person name="Kasson M.T."/>
            <person name="Metheny A.M."/>
            <person name="Stauder C.M."/>
            <person name="Lovett B."/>
            <person name="Lynch S.C."/>
            <person name="Garnas J.R."/>
            <person name="Kasson L.R."/>
            <person name="Stajich J.E."/>
        </authorList>
    </citation>
    <scope>NUCLEOTIDE SEQUENCE [LARGE SCALE GENOMIC DNA]</scope>
    <source>
        <strain evidence="4 5">NRRL 64653</strain>
    </source>
</reference>
<dbReference type="InterPro" id="IPR051411">
    <property type="entry name" value="Polyketide_trans_af380"/>
</dbReference>
<organism evidence="4 5">
    <name type="scientific">Neonectria punicea</name>
    <dbReference type="NCBI Taxonomy" id="979145"/>
    <lineage>
        <taxon>Eukaryota</taxon>
        <taxon>Fungi</taxon>
        <taxon>Dikarya</taxon>
        <taxon>Ascomycota</taxon>
        <taxon>Pezizomycotina</taxon>
        <taxon>Sordariomycetes</taxon>
        <taxon>Hypocreomycetidae</taxon>
        <taxon>Hypocreales</taxon>
        <taxon>Nectriaceae</taxon>
        <taxon>Neonectria</taxon>
    </lineage>
</organism>
<dbReference type="SUPFAM" id="SSF53474">
    <property type="entry name" value="alpha/beta-Hydrolases"/>
    <property type="match status" value="1"/>
</dbReference>
<comment type="caution">
    <text evidence="4">The sequence shown here is derived from an EMBL/GenBank/DDBJ whole genome shotgun (WGS) entry which is preliminary data.</text>
</comment>
<evidence type="ECO:0000256" key="1">
    <source>
        <dbReference type="ARBA" id="ARBA00029464"/>
    </source>
</evidence>
<keyword evidence="3" id="KW-0472">Membrane</keyword>
<evidence type="ECO:0000313" key="4">
    <source>
        <dbReference type="EMBL" id="KAK7403914.1"/>
    </source>
</evidence>
<dbReference type="PANTHER" id="PTHR47751">
    <property type="entry name" value="SUPERFAMILY HYDROLASE, PUTATIVE (AFU_ORTHOLOGUE AFUA_2G16580)-RELATED"/>
    <property type="match status" value="1"/>
</dbReference>
<keyword evidence="3" id="KW-1133">Transmembrane helix</keyword>
<evidence type="ECO:0000256" key="3">
    <source>
        <dbReference type="SAM" id="Phobius"/>
    </source>
</evidence>
<proteinExistence type="inferred from homology"/>
<comment type="similarity">
    <text evidence="1">Belongs to the polyketide transferase af380 family.</text>
</comment>
<evidence type="ECO:0008006" key="6">
    <source>
        <dbReference type="Google" id="ProtNLM"/>
    </source>
</evidence>